<name>A0A2K3L7L5_TRIPR</name>
<feature type="compositionally biased region" description="Polar residues" evidence="1">
    <location>
        <begin position="35"/>
        <end position="51"/>
    </location>
</feature>
<reference evidence="2 3" key="1">
    <citation type="journal article" date="2014" name="Am. J. Bot.">
        <title>Genome assembly and annotation for red clover (Trifolium pratense; Fabaceae).</title>
        <authorList>
            <person name="Istvanek J."/>
            <person name="Jaros M."/>
            <person name="Krenek A."/>
            <person name="Repkova J."/>
        </authorList>
    </citation>
    <scope>NUCLEOTIDE SEQUENCE [LARGE SCALE GENOMIC DNA]</scope>
    <source>
        <strain evidence="3">cv. Tatra</strain>
        <tissue evidence="2">Young leaves</tissue>
    </source>
</reference>
<proteinExistence type="predicted"/>
<feature type="region of interest" description="Disordered" evidence="1">
    <location>
        <begin position="31"/>
        <end position="70"/>
    </location>
</feature>
<dbReference type="ExpressionAtlas" id="A0A2K3L7L5">
    <property type="expression patterns" value="baseline"/>
</dbReference>
<reference evidence="2 3" key="2">
    <citation type="journal article" date="2017" name="Front. Plant Sci.">
        <title>Gene Classification and Mining of Molecular Markers Useful in Red Clover (Trifolium pratense) Breeding.</title>
        <authorList>
            <person name="Istvanek J."/>
            <person name="Dluhosova J."/>
            <person name="Dluhos P."/>
            <person name="Patkova L."/>
            <person name="Nedelnik J."/>
            <person name="Repkova J."/>
        </authorList>
    </citation>
    <scope>NUCLEOTIDE SEQUENCE [LARGE SCALE GENOMIC DNA]</scope>
    <source>
        <strain evidence="3">cv. Tatra</strain>
        <tissue evidence="2">Young leaves</tissue>
    </source>
</reference>
<organism evidence="2 3">
    <name type="scientific">Trifolium pratense</name>
    <name type="common">Red clover</name>
    <dbReference type="NCBI Taxonomy" id="57577"/>
    <lineage>
        <taxon>Eukaryota</taxon>
        <taxon>Viridiplantae</taxon>
        <taxon>Streptophyta</taxon>
        <taxon>Embryophyta</taxon>
        <taxon>Tracheophyta</taxon>
        <taxon>Spermatophyta</taxon>
        <taxon>Magnoliopsida</taxon>
        <taxon>eudicotyledons</taxon>
        <taxon>Gunneridae</taxon>
        <taxon>Pentapetalae</taxon>
        <taxon>rosids</taxon>
        <taxon>fabids</taxon>
        <taxon>Fabales</taxon>
        <taxon>Fabaceae</taxon>
        <taxon>Papilionoideae</taxon>
        <taxon>50 kb inversion clade</taxon>
        <taxon>NPAAA clade</taxon>
        <taxon>Hologalegina</taxon>
        <taxon>IRL clade</taxon>
        <taxon>Trifolieae</taxon>
        <taxon>Trifolium</taxon>
    </lineage>
</organism>
<dbReference type="Proteomes" id="UP000236291">
    <property type="component" value="Unassembled WGS sequence"/>
</dbReference>
<comment type="caution">
    <text evidence="2">The sequence shown here is derived from an EMBL/GenBank/DDBJ whole genome shotgun (WGS) entry which is preliminary data.</text>
</comment>
<evidence type="ECO:0000256" key="1">
    <source>
        <dbReference type="SAM" id="MobiDB-lite"/>
    </source>
</evidence>
<evidence type="ECO:0000313" key="2">
    <source>
        <dbReference type="EMBL" id="PNX74527.1"/>
    </source>
</evidence>
<protein>
    <submittedName>
        <fullName evidence="2">Uncharacterized protein</fullName>
    </submittedName>
</protein>
<sequence>MSRDASMVIIDLRHVLDPPRRAQAKLQIAARRAGQTPNSCDAQDELQTSSPAIIPQEETPGATAPSAVQI</sequence>
<accession>A0A2K3L7L5</accession>
<dbReference type="AlphaFoldDB" id="A0A2K3L7L5"/>
<dbReference type="EMBL" id="ASHM01027652">
    <property type="protein sequence ID" value="PNX74527.1"/>
    <property type="molecule type" value="Genomic_DNA"/>
</dbReference>
<evidence type="ECO:0000313" key="3">
    <source>
        <dbReference type="Proteomes" id="UP000236291"/>
    </source>
</evidence>
<gene>
    <name evidence="2" type="ORF">L195_g030448</name>
</gene>